<dbReference type="PANTHER" id="PTHR18964">
    <property type="entry name" value="ROK (REPRESSOR, ORF, KINASE) FAMILY"/>
    <property type="match status" value="1"/>
</dbReference>
<keyword evidence="3" id="KW-0808">Transferase</keyword>
<protein>
    <submittedName>
        <fullName evidence="3">Polyphosphate glucokinase</fullName>
    </submittedName>
</protein>
<dbReference type="CDD" id="cd24058">
    <property type="entry name" value="ASKHA_NBD_ROK_PPGK"/>
    <property type="match status" value="1"/>
</dbReference>
<comment type="caution">
    <text evidence="3">The sequence shown here is derived from an EMBL/GenBank/DDBJ whole genome shotgun (WGS) entry which is preliminary data.</text>
</comment>
<dbReference type="InterPro" id="IPR000600">
    <property type="entry name" value="ROK"/>
</dbReference>
<organism evidence="3 4">
    <name type="scientific">Blastococcus colisei</name>
    <dbReference type="NCBI Taxonomy" id="1564162"/>
    <lineage>
        <taxon>Bacteria</taxon>
        <taxon>Bacillati</taxon>
        <taxon>Actinomycetota</taxon>
        <taxon>Actinomycetes</taxon>
        <taxon>Geodermatophilales</taxon>
        <taxon>Geodermatophilaceae</taxon>
        <taxon>Blastococcus</taxon>
    </lineage>
</organism>
<dbReference type="AlphaFoldDB" id="A0A543PDZ3"/>
<dbReference type="Proteomes" id="UP000319865">
    <property type="component" value="Unassembled WGS sequence"/>
</dbReference>
<keyword evidence="4" id="KW-1185">Reference proteome</keyword>
<keyword evidence="2" id="KW-0812">Transmembrane</keyword>
<evidence type="ECO:0000256" key="2">
    <source>
        <dbReference type="SAM" id="Phobius"/>
    </source>
</evidence>
<proteinExistence type="inferred from homology"/>
<dbReference type="InterPro" id="IPR043129">
    <property type="entry name" value="ATPase_NBD"/>
</dbReference>
<dbReference type="GO" id="GO:0016301">
    <property type="term" value="F:kinase activity"/>
    <property type="evidence" value="ECO:0007669"/>
    <property type="project" value="UniProtKB-KW"/>
</dbReference>
<dbReference type="SUPFAM" id="SSF53067">
    <property type="entry name" value="Actin-like ATPase domain"/>
    <property type="match status" value="1"/>
</dbReference>
<dbReference type="Gene3D" id="3.30.420.40">
    <property type="match status" value="2"/>
</dbReference>
<dbReference type="EMBL" id="VFQE01000001">
    <property type="protein sequence ID" value="TQN42308.1"/>
    <property type="molecule type" value="Genomic_DNA"/>
</dbReference>
<keyword evidence="2" id="KW-1133">Transmembrane helix</keyword>
<dbReference type="Pfam" id="PF00480">
    <property type="entry name" value="ROK"/>
    <property type="match status" value="1"/>
</dbReference>
<reference evidence="3 4" key="1">
    <citation type="submission" date="2019-06" db="EMBL/GenBank/DDBJ databases">
        <title>Sequencing the genomes of 1000 actinobacteria strains.</title>
        <authorList>
            <person name="Klenk H.-P."/>
        </authorList>
    </citation>
    <scope>NUCLEOTIDE SEQUENCE [LARGE SCALE GENOMIC DNA]</scope>
    <source>
        <strain evidence="3 4">DSM 46837</strain>
    </source>
</reference>
<evidence type="ECO:0000313" key="4">
    <source>
        <dbReference type="Proteomes" id="UP000319865"/>
    </source>
</evidence>
<dbReference type="NCBIfam" id="NF045942">
    <property type="entry name" value="PolPhglucPhase"/>
    <property type="match status" value="1"/>
</dbReference>
<name>A0A543PDZ3_9ACTN</name>
<gene>
    <name evidence="3" type="ORF">FHU33_1705</name>
</gene>
<sequence length="265" mass="28390">MILPQTRDGRDAAHYPVGVQGFGVDIGGSGIKGCLVDLEKGQLIGERLRIETPQPSLPDPVYDVVGRIVDHFGWAGRIGVTFPGVMKRGVAHTAANVDKSWIGTDLDAGLDARIPGTVETLNDADAAGIAEMRYGAGRDRRGVVLMLTFGTGIGSALFVDGRLVPNTEFGHIQVDGEDGERRASAAAREREELSYPEWARRVDRYLDVLEAGLWPDLIIVGGGVSKKAHKWVPLLSTRTPVVPAELQNDAGIVGAALAAHERTDR</sequence>
<keyword evidence="2" id="KW-0472">Membrane</keyword>
<feature type="transmembrane region" description="Helical" evidence="2">
    <location>
        <begin position="142"/>
        <end position="159"/>
    </location>
</feature>
<evidence type="ECO:0000256" key="1">
    <source>
        <dbReference type="ARBA" id="ARBA00006479"/>
    </source>
</evidence>
<keyword evidence="3" id="KW-0418">Kinase</keyword>
<accession>A0A543PDZ3</accession>
<dbReference type="PANTHER" id="PTHR18964:SF146">
    <property type="entry name" value="POLYPHOSPHATE GLUCOKINASE"/>
    <property type="match status" value="1"/>
</dbReference>
<evidence type="ECO:0000313" key="3">
    <source>
        <dbReference type="EMBL" id="TQN42308.1"/>
    </source>
</evidence>
<comment type="similarity">
    <text evidence="1">Belongs to the ROK (NagC/XylR) family.</text>
</comment>